<keyword evidence="2" id="KW-1185">Reference proteome</keyword>
<sequence>MRDRKRKTNRSRVVDMIGRVHADLFSQEKFLLNGVDLRMRLTRSKDAFSLMAVEDGGAYPQYRVQIVHASLFVRKCKLNPAVVLGHARALEKATAKYPIQRVVTRVISIPAGNLNVVQDNLFLDQLPKQLFIGLVDSTAFNGHYAGSPFEFKHYHLNFLALYQEGKQVPVKALKPNFVNGEYMRSYMSLFSGTNTSWKDVGNTISPSDYDKGYTLYGFDLTPSLVDGNQAELIRAGSLRLEMSFALGLQAPVHVILYAQFDGLIEIDKSRQVLLNFPA</sequence>
<organism evidence="1 2">
    <name type="scientific">Batillaria attramentaria</name>
    <dbReference type="NCBI Taxonomy" id="370345"/>
    <lineage>
        <taxon>Eukaryota</taxon>
        <taxon>Metazoa</taxon>
        <taxon>Spiralia</taxon>
        <taxon>Lophotrochozoa</taxon>
        <taxon>Mollusca</taxon>
        <taxon>Gastropoda</taxon>
        <taxon>Caenogastropoda</taxon>
        <taxon>Sorbeoconcha</taxon>
        <taxon>Cerithioidea</taxon>
        <taxon>Batillariidae</taxon>
        <taxon>Batillaria</taxon>
    </lineage>
</organism>
<protein>
    <submittedName>
        <fullName evidence="1">Uncharacterized protein</fullName>
    </submittedName>
</protein>
<dbReference type="EMBL" id="JACVVK020000817">
    <property type="protein sequence ID" value="KAK7443439.1"/>
    <property type="molecule type" value="Genomic_DNA"/>
</dbReference>
<evidence type="ECO:0000313" key="2">
    <source>
        <dbReference type="Proteomes" id="UP001519460"/>
    </source>
</evidence>
<dbReference type="InterPro" id="IPR000358">
    <property type="entry name" value="RNR_small_fam"/>
</dbReference>
<accession>A0ABD0J025</accession>
<dbReference type="PANTHER" id="PTHR23409">
    <property type="entry name" value="RIBONUCLEOSIDE-DIPHOSPHATE REDUCTASE SMALL CHAIN"/>
    <property type="match status" value="1"/>
</dbReference>
<dbReference type="AlphaFoldDB" id="A0ABD0J025"/>
<name>A0ABD0J025_9CAEN</name>
<proteinExistence type="predicted"/>
<dbReference type="PANTHER" id="PTHR23409:SF21">
    <property type="entry name" value="CAPSID PROTEIN"/>
    <property type="match status" value="1"/>
</dbReference>
<dbReference type="Proteomes" id="UP001519460">
    <property type="component" value="Unassembled WGS sequence"/>
</dbReference>
<comment type="caution">
    <text evidence="1">The sequence shown here is derived from an EMBL/GenBank/DDBJ whole genome shotgun (WGS) entry which is preliminary data.</text>
</comment>
<reference evidence="1 2" key="1">
    <citation type="journal article" date="2023" name="Sci. Data">
        <title>Genome assembly of the Korean intertidal mud-creeper Batillaria attramentaria.</title>
        <authorList>
            <person name="Patra A.K."/>
            <person name="Ho P.T."/>
            <person name="Jun S."/>
            <person name="Lee S.J."/>
            <person name="Kim Y."/>
            <person name="Won Y.J."/>
        </authorList>
    </citation>
    <scope>NUCLEOTIDE SEQUENCE [LARGE SCALE GENOMIC DNA]</scope>
    <source>
        <strain evidence="1">Wonlab-2016</strain>
    </source>
</reference>
<gene>
    <name evidence="1" type="ORF">BaRGS_00040457</name>
</gene>
<evidence type="ECO:0000313" key="1">
    <source>
        <dbReference type="EMBL" id="KAK7443439.1"/>
    </source>
</evidence>